<keyword evidence="1" id="KW-1133">Transmembrane helix</keyword>
<dbReference type="Proteomes" id="UP000051096">
    <property type="component" value="Unassembled WGS sequence"/>
</dbReference>
<gene>
    <name evidence="2" type="ORF">AMJ87_02665</name>
</gene>
<keyword evidence="1" id="KW-0812">Transmembrane</keyword>
<feature type="transmembrane region" description="Helical" evidence="1">
    <location>
        <begin position="114"/>
        <end position="136"/>
    </location>
</feature>
<evidence type="ECO:0000313" key="2">
    <source>
        <dbReference type="EMBL" id="KPK73114.1"/>
    </source>
</evidence>
<evidence type="ECO:0008006" key="4">
    <source>
        <dbReference type="Google" id="ProtNLM"/>
    </source>
</evidence>
<reference evidence="2 3" key="1">
    <citation type="journal article" date="2015" name="Microbiome">
        <title>Genomic resolution of linkages in carbon, nitrogen, and sulfur cycling among widespread estuary sediment bacteria.</title>
        <authorList>
            <person name="Baker B.J."/>
            <person name="Lazar C.S."/>
            <person name="Teske A.P."/>
            <person name="Dick G.J."/>
        </authorList>
    </citation>
    <scope>NUCLEOTIDE SEQUENCE [LARGE SCALE GENOMIC DNA]</scope>
    <source>
        <strain evidence="2">SM23_60</strain>
    </source>
</reference>
<feature type="transmembrane region" description="Helical" evidence="1">
    <location>
        <begin position="21"/>
        <end position="44"/>
    </location>
</feature>
<name>A0A0S8GNA1_UNCW3</name>
<protein>
    <recommendedName>
        <fullName evidence="4">Permease</fullName>
    </recommendedName>
</protein>
<proteinExistence type="predicted"/>
<organism evidence="2 3">
    <name type="scientific">candidate division WOR_3 bacterium SM23_60</name>
    <dbReference type="NCBI Taxonomy" id="1703780"/>
    <lineage>
        <taxon>Bacteria</taxon>
        <taxon>Bacteria division WOR-3</taxon>
    </lineage>
</organism>
<evidence type="ECO:0000256" key="1">
    <source>
        <dbReference type="SAM" id="Phobius"/>
    </source>
</evidence>
<comment type="caution">
    <text evidence="2">The sequence shown here is derived from an EMBL/GenBank/DDBJ whole genome shotgun (WGS) entry which is preliminary data.</text>
</comment>
<accession>A0A0S8GNA1</accession>
<keyword evidence="1" id="KW-0472">Membrane</keyword>
<sequence>MKSLRHSAVKTAVSFSKTIPLIVGMILLISLISNIIPRSFYAMIFSKNPLLDSLIGSAIGSVSTGPPITSYIIGGELLKEGVSLIAVTAFMVAWVTVGVIQFPFESIMLTVKFALIRNATSFLFSIVVAIVTVLLLNNGW</sequence>
<dbReference type="AlphaFoldDB" id="A0A0S8GNA1"/>
<evidence type="ECO:0000313" key="3">
    <source>
        <dbReference type="Proteomes" id="UP000051096"/>
    </source>
</evidence>
<feature type="transmembrane region" description="Helical" evidence="1">
    <location>
        <begin position="81"/>
        <end position="102"/>
    </location>
</feature>
<dbReference type="EMBL" id="LJUO01000015">
    <property type="protein sequence ID" value="KPK73114.1"/>
    <property type="molecule type" value="Genomic_DNA"/>
</dbReference>